<dbReference type="AlphaFoldDB" id="A0A2P6TDV8"/>
<dbReference type="InterPro" id="IPR036140">
    <property type="entry name" value="PFN_sf"/>
</dbReference>
<dbReference type="SUPFAM" id="SSF55770">
    <property type="entry name" value="Profilin (actin-binding protein)"/>
    <property type="match status" value="1"/>
</dbReference>
<dbReference type="InterPro" id="IPR048278">
    <property type="entry name" value="PFN"/>
</dbReference>
<protein>
    <submittedName>
        <fullName evidence="2">NADH dehydrogenase [ubiquinone] 1 beta subcomplex subunit mitochondrial</fullName>
    </submittedName>
</protein>
<dbReference type="PANTHER" id="PTHR41752:SF1">
    <property type="entry name" value="PROFILIN"/>
    <property type="match status" value="1"/>
</dbReference>
<sequence length="256" mass="27505">MRGLAALARRAGAARQLMVVRGGGGGPLGKPLPPSQALMEEDELIWDDGTANPEPCLDQFTQVSKYGALGWLLGGMSIFGVVGMWANWTDETKPVPWAQKEVVVPPEVANYNMSTGLADQAKQLLGDFSRVVVFNGAAQPLYTSCKVLPTELEQLAAAFNDRDAAIQGGLYLEGRRYEVHRHHPPLIYGRSMADCEPEVSTGIAIVKVERSTISSDGSSGCSGAAYIAATYEQPHTSAQAIPRLQEFAQRFLAADV</sequence>
<keyword evidence="1" id="KW-1133">Transmembrane helix</keyword>
<comment type="caution">
    <text evidence="2">The sequence shown here is derived from an EMBL/GenBank/DDBJ whole genome shotgun (WGS) entry which is preliminary data.</text>
</comment>
<evidence type="ECO:0000313" key="3">
    <source>
        <dbReference type="Proteomes" id="UP000239899"/>
    </source>
</evidence>
<keyword evidence="1" id="KW-0812">Transmembrane</keyword>
<accession>A0A2P6TDV8</accession>
<dbReference type="PANTHER" id="PTHR41752">
    <property type="entry name" value="PROFILIN"/>
    <property type="match status" value="1"/>
</dbReference>
<keyword evidence="3" id="KW-1185">Reference proteome</keyword>
<dbReference type="GO" id="GO:0003779">
    <property type="term" value="F:actin binding"/>
    <property type="evidence" value="ECO:0007669"/>
    <property type="project" value="InterPro"/>
</dbReference>
<dbReference type="Pfam" id="PF00235">
    <property type="entry name" value="Profilin"/>
    <property type="match status" value="1"/>
</dbReference>
<dbReference type="Gene3D" id="3.30.450.30">
    <property type="entry name" value="Dynein light chain 2a, cytoplasmic"/>
    <property type="match status" value="1"/>
</dbReference>
<dbReference type="Proteomes" id="UP000239899">
    <property type="component" value="Unassembled WGS sequence"/>
</dbReference>
<proteinExistence type="predicted"/>
<dbReference type="EMBL" id="LHPG02000021">
    <property type="protein sequence ID" value="PRW20827.1"/>
    <property type="molecule type" value="Genomic_DNA"/>
</dbReference>
<organism evidence="2 3">
    <name type="scientific">Chlorella sorokiniana</name>
    <name type="common">Freshwater green alga</name>
    <dbReference type="NCBI Taxonomy" id="3076"/>
    <lineage>
        <taxon>Eukaryota</taxon>
        <taxon>Viridiplantae</taxon>
        <taxon>Chlorophyta</taxon>
        <taxon>core chlorophytes</taxon>
        <taxon>Trebouxiophyceae</taxon>
        <taxon>Chlorellales</taxon>
        <taxon>Chlorellaceae</taxon>
        <taxon>Chlorella clade</taxon>
        <taxon>Chlorella</taxon>
    </lineage>
</organism>
<evidence type="ECO:0000313" key="2">
    <source>
        <dbReference type="EMBL" id="PRW20827.1"/>
    </source>
</evidence>
<name>A0A2P6TDV8_CHLSO</name>
<evidence type="ECO:0000256" key="1">
    <source>
        <dbReference type="SAM" id="Phobius"/>
    </source>
</evidence>
<dbReference type="OrthoDB" id="10259541at2759"/>
<feature type="transmembrane region" description="Helical" evidence="1">
    <location>
        <begin position="68"/>
        <end position="88"/>
    </location>
</feature>
<gene>
    <name evidence="2" type="ORF">C2E21_8619</name>
</gene>
<reference evidence="2 3" key="1">
    <citation type="journal article" date="2018" name="Plant J.">
        <title>Genome sequences of Chlorella sorokiniana UTEX 1602 and Micractinium conductrix SAG 241.80: implications to maltose excretion by a green alga.</title>
        <authorList>
            <person name="Arriola M.B."/>
            <person name="Velmurugan N."/>
            <person name="Zhang Y."/>
            <person name="Plunkett M.H."/>
            <person name="Hondzo H."/>
            <person name="Barney B.M."/>
        </authorList>
    </citation>
    <scope>NUCLEOTIDE SEQUENCE [LARGE SCALE GENOMIC DNA]</scope>
    <source>
        <strain evidence="3">UTEX 1602</strain>
    </source>
</reference>
<keyword evidence="1" id="KW-0472">Membrane</keyword>